<dbReference type="SUPFAM" id="SSF57850">
    <property type="entry name" value="RING/U-box"/>
    <property type="match status" value="1"/>
</dbReference>
<dbReference type="Proteomes" id="UP001415857">
    <property type="component" value="Unassembled WGS sequence"/>
</dbReference>
<evidence type="ECO:0000256" key="10">
    <source>
        <dbReference type="PROSITE-ProRule" id="PRU00175"/>
    </source>
</evidence>
<feature type="region of interest" description="Disordered" evidence="12">
    <location>
        <begin position="85"/>
        <end position="116"/>
    </location>
</feature>
<dbReference type="Gene3D" id="3.30.40.10">
    <property type="entry name" value="Zinc/RING finger domain, C3HC4 (zinc finger)"/>
    <property type="match status" value="1"/>
</dbReference>
<keyword evidence="4 11" id="KW-0808">Transferase</keyword>
<evidence type="ECO:0000256" key="8">
    <source>
        <dbReference type="ARBA" id="ARBA00022833"/>
    </source>
</evidence>
<feature type="domain" description="RING-type" evidence="13">
    <location>
        <begin position="31"/>
        <end position="72"/>
    </location>
</feature>
<keyword evidence="11" id="KW-0256">Endoplasmic reticulum</keyword>
<name>A0AAP0RVH2_LIQFO</name>
<evidence type="ECO:0000313" key="15">
    <source>
        <dbReference type="Proteomes" id="UP001415857"/>
    </source>
</evidence>
<feature type="region of interest" description="Disordered" evidence="12">
    <location>
        <begin position="1"/>
        <end position="21"/>
    </location>
</feature>
<comment type="function">
    <text evidence="11">E3 ubiquitin-protein ligase.</text>
</comment>
<keyword evidence="9 11" id="KW-0472">Membrane</keyword>
<sequence>MASGLGESASRPPQSPSCSGNGSNDAGDFECNICFDLAQDPIITLCGHLFCWPCLYKWLHHHSHSQECPVCKALIQEEKLVPLYGRGKTPSDPRSKPVPGINIPNRPAGQRPETAPPPEANHFTHHGFGLMGGFAPMATARFGNFALSAAFGGLFPSLFNIQVHSFHDATVYGATSGHPYGFYNSFHGGHVHGFPHPVRHGQQADYYLKNFLLMIGVFVILALIYY</sequence>
<dbReference type="GO" id="GO:0008270">
    <property type="term" value="F:zinc ion binding"/>
    <property type="evidence" value="ECO:0007669"/>
    <property type="project" value="UniProtKB-KW"/>
</dbReference>
<dbReference type="CDD" id="cd16745">
    <property type="entry name" value="RING-HC_AtRMA-like"/>
    <property type="match status" value="1"/>
</dbReference>
<evidence type="ECO:0000256" key="11">
    <source>
        <dbReference type="RuleBase" id="RU369090"/>
    </source>
</evidence>
<evidence type="ECO:0000256" key="12">
    <source>
        <dbReference type="SAM" id="MobiDB-lite"/>
    </source>
</evidence>
<dbReference type="AlphaFoldDB" id="A0AAP0RVH2"/>
<dbReference type="EC" id="2.3.2.27" evidence="11"/>
<evidence type="ECO:0000256" key="1">
    <source>
        <dbReference type="ARBA" id="ARBA00000900"/>
    </source>
</evidence>
<accession>A0AAP0RVH2</accession>
<dbReference type="PROSITE" id="PS00518">
    <property type="entry name" value="ZF_RING_1"/>
    <property type="match status" value="1"/>
</dbReference>
<gene>
    <name evidence="14" type="ORF">L1049_024904</name>
</gene>
<evidence type="ECO:0000256" key="3">
    <source>
        <dbReference type="ARBA" id="ARBA00004906"/>
    </source>
</evidence>
<dbReference type="InterPro" id="IPR017907">
    <property type="entry name" value="Znf_RING_CS"/>
</dbReference>
<proteinExistence type="predicted"/>
<keyword evidence="6 10" id="KW-0863">Zinc-finger</keyword>
<dbReference type="InterPro" id="IPR013083">
    <property type="entry name" value="Znf_RING/FYVE/PHD"/>
</dbReference>
<dbReference type="EMBL" id="JBBPBK010000005">
    <property type="protein sequence ID" value="KAK9285705.1"/>
    <property type="molecule type" value="Genomic_DNA"/>
</dbReference>
<evidence type="ECO:0000256" key="7">
    <source>
        <dbReference type="ARBA" id="ARBA00022786"/>
    </source>
</evidence>
<dbReference type="InterPro" id="IPR001841">
    <property type="entry name" value="Znf_RING"/>
</dbReference>
<keyword evidence="8 11" id="KW-0862">Zinc</keyword>
<dbReference type="GO" id="GO:0061630">
    <property type="term" value="F:ubiquitin protein ligase activity"/>
    <property type="evidence" value="ECO:0007669"/>
    <property type="project" value="UniProtKB-UniRule"/>
</dbReference>
<keyword evidence="15" id="KW-1185">Reference proteome</keyword>
<dbReference type="GO" id="GO:0005789">
    <property type="term" value="C:endoplasmic reticulum membrane"/>
    <property type="evidence" value="ECO:0007669"/>
    <property type="project" value="UniProtKB-SubCell"/>
</dbReference>
<evidence type="ECO:0000256" key="5">
    <source>
        <dbReference type="ARBA" id="ARBA00022723"/>
    </source>
</evidence>
<evidence type="ECO:0000256" key="6">
    <source>
        <dbReference type="ARBA" id="ARBA00022771"/>
    </source>
</evidence>
<evidence type="ECO:0000313" key="14">
    <source>
        <dbReference type="EMBL" id="KAK9285705.1"/>
    </source>
</evidence>
<evidence type="ECO:0000256" key="2">
    <source>
        <dbReference type="ARBA" id="ARBA00004308"/>
    </source>
</evidence>
<dbReference type="SMART" id="SM00184">
    <property type="entry name" value="RING"/>
    <property type="match status" value="1"/>
</dbReference>
<keyword evidence="7 11" id="KW-0833">Ubl conjugation pathway</keyword>
<dbReference type="PANTHER" id="PTHR12313">
    <property type="entry name" value="E3 UBIQUITIN-PROTEIN LIGASE RNF5-RELATED"/>
    <property type="match status" value="1"/>
</dbReference>
<organism evidence="14 15">
    <name type="scientific">Liquidambar formosana</name>
    <name type="common">Formosan gum</name>
    <dbReference type="NCBI Taxonomy" id="63359"/>
    <lineage>
        <taxon>Eukaryota</taxon>
        <taxon>Viridiplantae</taxon>
        <taxon>Streptophyta</taxon>
        <taxon>Embryophyta</taxon>
        <taxon>Tracheophyta</taxon>
        <taxon>Spermatophyta</taxon>
        <taxon>Magnoliopsida</taxon>
        <taxon>eudicotyledons</taxon>
        <taxon>Gunneridae</taxon>
        <taxon>Pentapetalae</taxon>
        <taxon>Saxifragales</taxon>
        <taxon>Altingiaceae</taxon>
        <taxon>Liquidambar</taxon>
    </lineage>
</organism>
<dbReference type="GO" id="GO:0006511">
    <property type="term" value="P:ubiquitin-dependent protein catabolic process"/>
    <property type="evidence" value="ECO:0007669"/>
    <property type="project" value="UniProtKB-UniRule"/>
</dbReference>
<comment type="caution">
    <text evidence="14">The sequence shown here is derived from an EMBL/GenBank/DDBJ whole genome shotgun (WGS) entry which is preliminary data.</text>
</comment>
<keyword evidence="5 11" id="KW-0479">Metal-binding</keyword>
<protein>
    <recommendedName>
        <fullName evidence="11">E3 ubiquitin-protein ligase RMA</fullName>
        <ecNumber evidence="11">2.3.2.27</ecNumber>
    </recommendedName>
    <alternativeName>
        <fullName evidence="11">Protein RING membrane-anchor</fullName>
    </alternativeName>
    <alternativeName>
        <fullName evidence="11">RING-type E3 ubiquitin transferase RMA</fullName>
    </alternativeName>
</protein>
<evidence type="ECO:0000259" key="13">
    <source>
        <dbReference type="PROSITE" id="PS50089"/>
    </source>
</evidence>
<dbReference type="FunFam" id="3.30.40.10:FF:000463">
    <property type="entry name" value="E3 ubiquitin-protein ligase RNF185 isoform X2"/>
    <property type="match status" value="1"/>
</dbReference>
<keyword evidence="11" id="KW-0812">Transmembrane</keyword>
<comment type="catalytic activity">
    <reaction evidence="1 11">
        <text>S-ubiquitinyl-[E2 ubiquitin-conjugating enzyme]-L-cysteine + [acceptor protein]-L-lysine = [E2 ubiquitin-conjugating enzyme]-L-cysteine + N(6)-ubiquitinyl-[acceptor protein]-L-lysine.</text>
        <dbReference type="EC" id="2.3.2.27"/>
    </reaction>
</comment>
<evidence type="ECO:0000256" key="4">
    <source>
        <dbReference type="ARBA" id="ARBA00022679"/>
    </source>
</evidence>
<dbReference type="Pfam" id="PF13923">
    <property type="entry name" value="zf-C3HC4_2"/>
    <property type="match status" value="1"/>
</dbReference>
<evidence type="ECO:0000256" key="9">
    <source>
        <dbReference type="ARBA" id="ARBA00023136"/>
    </source>
</evidence>
<reference evidence="14 15" key="1">
    <citation type="journal article" date="2024" name="Plant J.">
        <title>Genome sequences and population genomics reveal climatic adaptation and genomic divergence between two closely related sweetgum species.</title>
        <authorList>
            <person name="Xu W.Q."/>
            <person name="Ren C.Q."/>
            <person name="Zhang X.Y."/>
            <person name="Comes H.P."/>
            <person name="Liu X.H."/>
            <person name="Li Y.G."/>
            <person name="Kettle C.J."/>
            <person name="Jalonen R."/>
            <person name="Gaisberger H."/>
            <person name="Ma Y.Z."/>
            <person name="Qiu Y.X."/>
        </authorList>
    </citation>
    <scope>NUCLEOTIDE SEQUENCE [LARGE SCALE GENOMIC DNA]</scope>
    <source>
        <strain evidence="14">Hangzhou</strain>
    </source>
</reference>
<comment type="domain">
    <text evidence="11">The RING-type zinc finger domain is responsible for E3 ligase activity.</text>
</comment>
<dbReference type="InterPro" id="IPR045103">
    <property type="entry name" value="RNF5/RNF185-like"/>
</dbReference>
<comment type="subcellular location">
    <subcellularLocation>
        <location evidence="2">Endomembrane system</location>
    </subcellularLocation>
    <subcellularLocation>
        <location evidence="11">Endoplasmic reticulum membrane</location>
        <topology evidence="11">Single-pass type IV membrane protein</topology>
    </subcellularLocation>
</comment>
<keyword evidence="11" id="KW-1133">Transmembrane helix</keyword>
<feature type="transmembrane region" description="Helical" evidence="11">
    <location>
        <begin position="206"/>
        <end position="225"/>
    </location>
</feature>
<comment type="pathway">
    <text evidence="3 11">Protein modification; protein ubiquitination.</text>
</comment>
<dbReference type="PROSITE" id="PS50089">
    <property type="entry name" value="ZF_RING_2"/>
    <property type="match status" value="1"/>
</dbReference>